<comment type="caution">
    <text evidence="2">The sequence shown here is derived from an EMBL/GenBank/DDBJ whole genome shotgun (WGS) entry which is preliminary data.</text>
</comment>
<organism evidence="2 3">
    <name type="scientific">Pigmentiphaga litoralis</name>
    <dbReference type="NCBI Taxonomy" id="516702"/>
    <lineage>
        <taxon>Bacteria</taxon>
        <taxon>Pseudomonadati</taxon>
        <taxon>Pseudomonadota</taxon>
        <taxon>Betaproteobacteria</taxon>
        <taxon>Burkholderiales</taxon>
        <taxon>Alcaligenaceae</taxon>
        <taxon>Pigmentiphaga</taxon>
    </lineage>
</organism>
<evidence type="ECO:0000313" key="2">
    <source>
        <dbReference type="EMBL" id="NYE81305.1"/>
    </source>
</evidence>
<feature type="signal peptide" evidence="1">
    <location>
        <begin position="1"/>
        <end position="21"/>
    </location>
</feature>
<name>A0A7Y9IQN5_9BURK</name>
<dbReference type="Pfam" id="PF10670">
    <property type="entry name" value="DUF4198"/>
    <property type="match status" value="1"/>
</dbReference>
<keyword evidence="1" id="KW-0732">Signal</keyword>
<dbReference type="InterPro" id="IPR019613">
    <property type="entry name" value="DUF4198"/>
</dbReference>
<dbReference type="EMBL" id="JACBYR010000001">
    <property type="protein sequence ID" value="NYE81305.1"/>
    <property type="molecule type" value="Genomic_DNA"/>
</dbReference>
<gene>
    <name evidence="2" type="ORF">FHW18_000576</name>
</gene>
<keyword evidence="3" id="KW-1185">Reference proteome</keyword>
<feature type="chain" id="PRO_5031124876" evidence="1">
    <location>
        <begin position="22"/>
        <end position="243"/>
    </location>
</feature>
<sequence>MTVKPILASLLLALGAGAAQAHQVWIEQPANGSAVLRFGEFGENLRETSPGLLDKFGKPTALRISSQGQQPLTATKSANGFVLSGRAAAGESLVAEDARYPLYSMKQGDKEIKGWYHPAARYLTSTNEQAPSLTFDVVPTGKAGEFKVVFKGQPLPKAKVSAVVQSGWMKEAVSDQQGLVTFDMPWKGTYVLEAHHDDRTAGERMGDAGAEKYDVVNYVTSVTYAKPTGTAAVPAGPAAKPGK</sequence>
<protein>
    <submittedName>
        <fullName evidence="2">Putative GH25 family protein</fullName>
    </submittedName>
</protein>
<reference evidence="2 3" key="1">
    <citation type="submission" date="2020-07" db="EMBL/GenBank/DDBJ databases">
        <title>Genomic Encyclopedia of Type Strains, Phase IV (KMG-V): Genome sequencing to study the core and pangenomes of soil and plant-associated prokaryotes.</title>
        <authorList>
            <person name="Whitman W."/>
        </authorList>
    </citation>
    <scope>NUCLEOTIDE SEQUENCE [LARGE SCALE GENOMIC DNA]</scope>
    <source>
        <strain evidence="2 3">SAS40</strain>
    </source>
</reference>
<dbReference type="AlphaFoldDB" id="A0A7Y9IQN5"/>
<evidence type="ECO:0000313" key="3">
    <source>
        <dbReference type="Proteomes" id="UP000542125"/>
    </source>
</evidence>
<evidence type="ECO:0000256" key="1">
    <source>
        <dbReference type="SAM" id="SignalP"/>
    </source>
</evidence>
<dbReference type="RefSeq" id="WP_179583218.1">
    <property type="nucleotide sequence ID" value="NZ_JACBYR010000001.1"/>
</dbReference>
<accession>A0A7Y9IQN5</accession>
<proteinExistence type="predicted"/>
<dbReference type="Proteomes" id="UP000542125">
    <property type="component" value="Unassembled WGS sequence"/>
</dbReference>